<evidence type="ECO:0000313" key="2">
    <source>
        <dbReference type="EMBL" id="TWT90575.1"/>
    </source>
</evidence>
<keyword evidence="3" id="KW-1185">Reference proteome</keyword>
<comment type="caution">
    <text evidence="2">The sequence shown here is derived from an EMBL/GenBank/DDBJ whole genome shotgun (WGS) entry which is preliminary data.</text>
</comment>
<gene>
    <name evidence="2" type="ORF">Mal64_09690</name>
</gene>
<dbReference type="Proteomes" id="UP000315440">
    <property type="component" value="Unassembled WGS sequence"/>
</dbReference>
<sequence>MKDRPRLSEEHYEWAAEMTRIGAAGARRAQEESRRAGVPCVYSINGVLHWELPDGSLTTTDPGVSPPGGDDAAAGERQA</sequence>
<accession>A0A5C5ZU13</accession>
<evidence type="ECO:0000313" key="3">
    <source>
        <dbReference type="Proteomes" id="UP000315440"/>
    </source>
</evidence>
<evidence type="ECO:0000256" key="1">
    <source>
        <dbReference type="SAM" id="MobiDB-lite"/>
    </source>
</evidence>
<dbReference type="AlphaFoldDB" id="A0A5C5ZU13"/>
<protein>
    <submittedName>
        <fullName evidence="2">Uncharacterized protein</fullName>
    </submittedName>
</protein>
<feature type="region of interest" description="Disordered" evidence="1">
    <location>
        <begin position="53"/>
        <end position="79"/>
    </location>
</feature>
<reference evidence="2 3" key="1">
    <citation type="submission" date="2019-02" db="EMBL/GenBank/DDBJ databases">
        <title>Deep-cultivation of Planctomycetes and their phenomic and genomic characterization uncovers novel biology.</title>
        <authorList>
            <person name="Wiegand S."/>
            <person name="Jogler M."/>
            <person name="Boedeker C."/>
            <person name="Pinto D."/>
            <person name="Vollmers J."/>
            <person name="Rivas-Marin E."/>
            <person name="Kohn T."/>
            <person name="Peeters S.H."/>
            <person name="Heuer A."/>
            <person name="Rast P."/>
            <person name="Oberbeckmann S."/>
            <person name="Bunk B."/>
            <person name="Jeske O."/>
            <person name="Meyerdierks A."/>
            <person name="Storesund J.E."/>
            <person name="Kallscheuer N."/>
            <person name="Luecker S."/>
            <person name="Lage O.M."/>
            <person name="Pohl T."/>
            <person name="Merkel B.J."/>
            <person name="Hornburger P."/>
            <person name="Mueller R.-W."/>
            <person name="Bruemmer F."/>
            <person name="Labrenz M."/>
            <person name="Spormann A.M."/>
            <person name="Op Den Camp H."/>
            <person name="Overmann J."/>
            <person name="Amann R."/>
            <person name="Jetten M.S.M."/>
            <person name="Mascher T."/>
            <person name="Medema M.H."/>
            <person name="Devos D.P."/>
            <person name="Kaster A.-K."/>
            <person name="Ovreas L."/>
            <person name="Rohde M."/>
            <person name="Galperin M.Y."/>
            <person name="Jogler C."/>
        </authorList>
    </citation>
    <scope>NUCLEOTIDE SEQUENCE [LARGE SCALE GENOMIC DNA]</scope>
    <source>
        <strain evidence="2 3">Mal64</strain>
    </source>
</reference>
<proteinExistence type="predicted"/>
<dbReference type="EMBL" id="SJPQ01000001">
    <property type="protein sequence ID" value="TWT90575.1"/>
    <property type="molecule type" value="Genomic_DNA"/>
</dbReference>
<name>A0A5C5ZU13_9BACT</name>
<organism evidence="2 3">
    <name type="scientific">Pseudobythopirellula maris</name>
    <dbReference type="NCBI Taxonomy" id="2527991"/>
    <lineage>
        <taxon>Bacteria</taxon>
        <taxon>Pseudomonadati</taxon>
        <taxon>Planctomycetota</taxon>
        <taxon>Planctomycetia</taxon>
        <taxon>Pirellulales</taxon>
        <taxon>Lacipirellulaceae</taxon>
        <taxon>Pseudobythopirellula</taxon>
    </lineage>
</organism>